<feature type="transmembrane region" description="Helical" evidence="1">
    <location>
        <begin position="133"/>
        <end position="156"/>
    </location>
</feature>
<feature type="transmembrane region" description="Helical" evidence="1">
    <location>
        <begin position="101"/>
        <end position="121"/>
    </location>
</feature>
<protein>
    <recommendedName>
        <fullName evidence="2">DUF6545 domain-containing protein</fullName>
    </recommendedName>
</protein>
<reference evidence="3 4" key="1">
    <citation type="submission" date="2013-01" db="EMBL/GenBank/DDBJ databases">
        <title>Whole genome shotgun sequence of Gordonia soli NBRC 108243.</title>
        <authorList>
            <person name="Isaki-Nakamura S."/>
            <person name="Hosoyama A."/>
            <person name="Tsuchikane K."/>
            <person name="Ando Y."/>
            <person name="Baba S."/>
            <person name="Ohji S."/>
            <person name="Hamada M."/>
            <person name="Tamura T."/>
            <person name="Yamazoe A."/>
            <person name="Yamazaki S."/>
            <person name="Fujita N."/>
        </authorList>
    </citation>
    <scope>NUCLEOTIDE SEQUENCE [LARGE SCALE GENOMIC DNA]</scope>
    <source>
        <strain evidence="3 4">NBRC 108243</strain>
    </source>
</reference>
<dbReference type="STRING" id="1223545.GS4_06_00030"/>
<feature type="transmembrane region" description="Helical" evidence="1">
    <location>
        <begin position="71"/>
        <end position="89"/>
    </location>
</feature>
<dbReference type="Pfam" id="PF20182">
    <property type="entry name" value="DUF6545"/>
    <property type="match status" value="1"/>
</dbReference>
<name>M0QI99_9ACTN</name>
<dbReference type="AlphaFoldDB" id="M0QI99"/>
<organism evidence="3 4">
    <name type="scientific">Gordonia soli NBRC 108243</name>
    <dbReference type="NCBI Taxonomy" id="1223545"/>
    <lineage>
        <taxon>Bacteria</taxon>
        <taxon>Bacillati</taxon>
        <taxon>Actinomycetota</taxon>
        <taxon>Actinomycetes</taxon>
        <taxon>Mycobacteriales</taxon>
        <taxon>Gordoniaceae</taxon>
        <taxon>Gordonia</taxon>
    </lineage>
</organism>
<feature type="domain" description="DUF6545" evidence="2">
    <location>
        <begin position="246"/>
        <end position="359"/>
    </location>
</feature>
<evidence type="ECO:0000313" key="3">
    <source>
        <dbReference type="EMBL" id="GAC67157.1"/>
    </source>
</evidence>
<evidence type="ECO:0000256" key="1">
    <source>
        <dbReference type="SAM" id="Phobius"/>
    </source>
</evidence>
<keyword evidence="1" id="KW-0472">Membrane</keyword>
<proteinExistence type="predicted"/>
<dbReference type="NCBIfam" id="NF042915">
    <property type="entry name" value="MAB_1171c_fam"/>
    <property type="match status" value="1"/>
</dbReference>
<dbReference type="eggNOG" id="ENOG5032S59">
    <property type="taxonomic scope" value="Bacteria"/>
</dbReference>
<dbReference type="InterPro" id="IPR050039">
    <property type="entry name" value="MAB_1171c-like"/>
</dbReference>
<feature type="transmembrane region" description="Helical" evidence="1">
    <location>
        <begin position="211"/>
        <end position="235"/>
    </location>
</feature>
<keyword evidence="1" id="KW-1133">Transmembrane helix</keyword>
<dbReference type="RefSeq" id="WP_007618059.1">
    <property type="nucleotide sequence ID" value="NZ_BANX01000006.1"/>
</dbReference>
<feature type="transmembrane region" description="Helical" evidence="1">
    <location>
        <begin position="177"/>
        <end position="199"/>
    </location>
</feature>
<dbReference type="OrthoDB" id="4772902at2"/>
<keyword evidence="4" id="KW-1185">Reference proteome</keyword>
<comment type="caution">
    <text evidence="3">The sequence shown here is derived from an EMBL/GenBank/DDBJ whole genome shotgun (WGS) entry which is preliminary data.</text>
</comment>
<evidence type="ECO:0000259" key="2">
    <source>
        <dbReference type="Pfam" id="PF20182"/>
    </source>
</evidence>
<dbReference type="InterPro" id="IPR046675">
    <property type="entry name" value="DUF6545"/>
</dbReference>
<feature type="transmembrane region" description="Helical" evidence="1">
    <location>
        <begin position="6"/>
        <end position="23"/>
    </location>
</feature>
<evidence type="ECO:0000313" key="4">
    <source>
        <dbReference type="Proteomes" id="UP000011666"/>
    </source>
</evidence>
<gene>
    <name evidence="3" type="ORF">GS4_06_00030</name>
</gene>
<dbReference type="EMBL" id="BANX01000006">
    <property type="protein sequence ID" value="GAC67157.1"/>
    <property type="molecule type" value="Genomic_DNA"/>
</dbReference>
<sequence length="363" mass="39529">MVVGIVNTLALILFTCALCWRLDQIRRRGGGLQPLAMTISIAALTLAFVVSGEGVAAAIDSHSFTGATRVLFYGLLAVGVAALIVVFFFNSTATGRARRAGVEALPLIVALIGLQVTMLLTPVDLRTQQVSEWTVRNVGFALFFLIASGYLAYGFTECVRSIRKFLTMAEGYLRTSLTVLSAGLALLAIGALVQIAFVLGSMIGAFRAPALLGASTVLSIAGVVFFLVGISYPMAHSRWHSMRLRRRYRRADHELFPLWSLVTEAVPEVVLPRGSRPSATVRLHRRVVETRDALTQLSPYLPDRFDDADSAQRAEMLRAAARRYSDEGQVSGTVREILPDEGRGLEGDVAPLIRVSRQLVRAR</sequence>
<accession>M0QI99</accession>
<feature type="transmembrane region" description="Helical" evidence="1">
    <location>
        <begin position="35"/>
        <end position="59"/>
    </location>
</feature>
<keyword evidence="1" id="KW-0812">Transmembrane</keyword>
<dbReference type="Proteomes" id="UP000011666">
    <property type="component" value="Unassembled WGS sequence"/>
</dbReference>